<dbReference type="Gene3D" id="3.40.140.10">
    <property type="entry name" value="Cytidine Deaminase, domain 2"/>
    <property type="match status" value="1"/>
</dbReference>
<dbReference type="Pfam" id="PF01398">
    <property type="entry name" value="JAB"/>
    <property type="match status" value="1"/>
</dbReference>
<sequence length="299" mass="34292">MELAKKIPFFASHKKVVLHPMVMLSVVDHYNRCAQGTSRRVVGTILGEMIEGHIHITNSYAVPFEEDSKNPLVWYFDHNYHERMFTMFKKINTKEKVLGWYSTGPKCRPADLEIHELYRKYCPNPIYIIVDINQKEELPMEAYISVEEPTSDRRFRRTFAHVPSEMGAFEAEEVGLEHLLRDLTNVTTSTLSTKVDNKIMALKSLVVKLAEITEYLKEVMNGVYTVNPAIVYMLQDILNLFPSIDTSELKEAFTINMNDTSLSIYLGSILRAMLALHNLIDNMTENKRIAGKKKEAAAL</sequence>
<dbReference type="GO" id="GO:0005838">
    <property type="term" value="C:proteasome regulatory particle"/>
    <property type="evidence" value="ECO:0007669"/>
    <property type="project" value="InterPro"/>
</dbReference>
<dbReference type="Pfam" id="PF13012">
    <property type="entry name" value="MitMem_reg"/>
    <property type="match status" value="1"/>
</dbReference>
<gene>
    <name evidence="4" type="ORF">BaOVIS_020610</name>
</gene>
<evidence type="ECO:0000313" key="4">
    <source>
        <dbReference type="EMBL" id="GFE54657.1"/>
    </source>
</evidence>
<dbReference type="InterPro" id="IPR024969">
    <property type="entry name" value="EIF3F/CSN6-like_C"/>
</dbReference>
<dbReference type="InterPro" id="IPR037518">
    <property type="entry name" value="MPN"/>
</dbReference>
<comment type="similarity">
    <text evidence="1">Belongs to the peptidase M67A family.</text>
</comment>
<dbReference type="AlphaFoldDB" id="A0A9W5WVT6"/>
<dbReference type="CDD" id="cd08062">
    <property type="entry name" value="MPN_RPN7_8"/>
    <property type="match status" value="1"/>
</dbReference>
<protein>
    <submittedName>
        <fullName evidence="4">Mov34 MPN PAD-1 family protein</fullName>
    </submittedName>
</protein>
<reference evidence="4" key="1">
    <citation type="submission" date="2019-12" db="EMBL/GenBank/DDBJ databases">
        <title>Genome sequence of Babesia ovis.</title>
        <authorList>
            <person name="Yamagishi J."/>
            <person name="Sevinc F."/>
            <person name="Xuan X."/>
        </authorList>
    </citation>
    <scope>NUCLEOTIDE SEQUENCE</scope>
    <source>
        <strain evidence="4">Selcuk</strain>
    </source>
</reference>
<keyword evidence="2" id="KW-0647">Proteasome</keyword>
<feature type="domain" description="MPN" evidence="3">
    <location>
        <begin position="16"/>
        <end position="149"/>
    </location>
</feature>
<comment type="caution">
    <text evidence="4">The sequence shown here is derived from an EMBL/GenBank/DDBJ whole genome shotgun (WGS) entry which is preliminary data.</text>
</comment>
<dbReference type="PANTHER" id="PTHR10540">
    <property type="entry name" value="EUKARYOTIC TRANSLATION INITIATION FACTOR 3 SUBUNIT F-RELATED"/>
    <property type="match status" value="1"/>
</dbReference>
<dbReference type="OrthoDB" id="10256771at2759"/>
<dbReference type="Proteomes" id="UP001057455">
    <property type="component" value="Unassembled WGS sequence"/>
</dbReference>
<evidence type="ECO:0000256" key="2">
    <source>
        <dbReference type="ARBA" id="ARBA00022942"/>
    </source>
</evidence>
<name>A0A9W5WVT6_BABOV</name>
<dbReference type="InterPro" id="IPR000555">
    <property type="entry name" value="JAMM/MPN+_dom"/>
</dbReference>
<evidence type="ECO:0000256" key="1">
    <source>
        <dbReference type="ARBA" id="ARBA00008568"/>
    </source>
</evidence>
<organism evidence="4 5">
    <name type="scientific">Babesia ovis</name>
    <dbReference type="NCBI Taxonomy" id="5869"/>
    <lineage>
        <taxon>Eukaryota</taxon>
        <taxon>Sar</taxon>
        <taxon>Alveolata</taxon>
        <taxon>Apicomplexa</taxon>
        <taxon>Aconoidasida</taxon>
        <taxon>Piroplasmida</taxon>
        <taxon>Babesiidae</taxon>
        <taxon>Babesia</taxon>
    </lineage>
</organism>
<evidence type="ECO:0000259" key="3">
    <source>
        <dbReference type="PROSITE" id="PS50249"/>
    </source>
</evidence>
<keyword evidence="5" id="KW-1185">Reference proteome</keyword>
<dbReference type="PROSITE" id="PS50249">
    <property type="entry name" value="MPN"/>
    <property type="match status" value="1"/>
</dbReference>
<dbReference type="SMART" id="SM00232">
    <property type="entry name" value="JAB_MPN"/>
    <property type="match status" value="1"/>
</dbReference>
<evidence type="ECO:0000313" key="5">
    <source>
        <dbReference type="Proteomes" id="UP001057455"/>
    </source>
</evidence>
<dbReference type="PANTHER" id="PTHR10540:SF7">
    <property type="entry name" value="26S PROTEASOME NON-ATPASE REGULATORY SUBUNIT 7"/>
    <property type="match status" value="1"/>
</dbReference>
<dbReference type="EMBL" id="BLIY01000017">
    <property type="protein sequence ID" value="GFE54657.1"/>
    <property type="molecule type" value="Genomic_DNA"/>
</dbReference>
<proteinExistence type="inferred from homology"/>
<accession>A0A9W5WVT6</accession>
<dbReference type="GO" id="GO:0008237">
    <property type="term" value="F:metallopeptidase activity"/>
    <property type="evidence" value="ECO:0007669"/>
    <property type="project" value="InterPro"/>
</dbReference>
<dbReference type="GO" id="GO:0043161">
    <property type="term" value="P:proteasome-mediated ubiquitin-dependent protein catabolic process"/>
    <property type="evidence" value="ECO:0007669"/>
    <property type="project" value="TreeGrafter"/>
</dbReference>
<dbReference type="InterPro" id="IPR033858">
    <property type="entry name" value="MPN_RPN7_8"/>
</dbReference>